<feature type="domain" description="Acyl-CoA thioesterase-like N-terminal HotDog" evidence="1">
    <location>
        <begin position="22"/>
        <end position="104"/>
    </location>
</feature>
<dbReference type="SUPFAM" id="SSF54637">
    <property type="entry name" value="Thioesterase/thiol ester dehydrase-isomerase"/>
    <property type="match status" value="2"/>
</dbReference>
<feature type="domain" description="Acyl-CoA thioesterase-like C-terminal" evidence="2">
    <location>
        <begin position="130"/>
        <end position="254"/>
    </location>
</feature>
<dbReference type="OrthoDB" id="1413770at2"/>
<dbReference type="Pfam" id="PF13622">
    <property type="entry name" value="4HBT_3"/>
    <property type="match status" value="1"/>
</dbReference>
<dbReference type="Pfam" id="PF20789">
    <property type="entry name" value="4HBT_3C"/>
    <property type="match status" value="1"/>
</dbReference>
<evidence type="ECO:0000259" key="1">
    <source>
        <dbReference type="Pfam" id="PF13622"/>
    </source>
</evidence>
<dbReference type="AlphaFoldDB" id="A0A4P6JNR4"/>
<proteinExistence type="predicted"/>
<evidence type="ECO:0000313" key="3">
    <source>
        <dbReference type="EMBL" id="QBD76760.1"/>
    </source>
</evidence>
<dbReference type="RefSeq" id="WP_129887824.1">
    <property type="nucleotide sequence ID" value="NZ_CP035758.1"/>
</dbReference>
<gene>
    <name evidence="3" type="ORF">EPA93_12385</name>
</gene>
<accession>A0A4P6JNR4</accession>
<dbReference type="KEGG" id="kbs:EPA93_12385"/>
<dbReference type="InterPro" id="IPR049450">
    <property type="entry name" value="ACOT8-like_C"/>
</dbReference>
<evidence type="ECO:0000259" key="2">
    <source>
        <dbReference type="Pfam" id="PF20789"/>
    </source>
</evidence>
<evidence type="ECO:0000313" key="4">
    <source>
        <dbReference type="Proteomes" id="UP000290365"/>
    </source>
</evidence>
<organism evidence="3 4">
    <name type="scientific">Ktedonosporobacter rubrisoli</name>
    <dbReference type="NCBI Taxonomy" id="2509675"/>
    <lineage>
        <taxon>Bacteria</taxon>
        <taxon>Bacillati</taxon>
        <taxon>Chloroflexota</taxon>
        <taxon>Ktedonobacteria</taxon>
        <taxon>Ktedonobacterales</taxon>
        <taxon>Ktedonosporobacteraceae</taxon>
        <taxon>Ktedonosporobacter</taxon>
    </lineage>
</organism>
<name>A0A4P6JNR4_KTERU</name>
<dbReference type="Gene3D" id="2.40.160.210">
    <property type="entry name" value="Acyl-CoA thioesterase, double hotdog domain"/>
    <property type="match status" value="1"/>
</dbReference>
<dbReference type="EMBL" id="CP035758">
    <property type="protein sequence ID" value="QBD76760.1"/>
    <property type="molecule type" value="Genomic_DNA"/>
</dbReference>
<dbReference type="InterPro" id="IPR049449">
    <property type="entry name" value="TesB_ACOT8-like_N"/>
</dbReference>
<dbReference type="InterPro" id="IPR042171">
    <property type="entry name" value="Acyl-CoA_hotdog"/>
</dbReference>
<sequence length="258" mass="28688">MTIPAFWIPEEDDIFRATIHTQGPWNPQFQHGGPPGALLVRQMERCSPREDMQLARVTIDILGPVPITTLRAHARLVRPGRSVELLEAFLDHDGRTVMHASGWRIRLPSRRPPAPEADMPPALAGQELDPTPEWRCGFLLATEWRFVRGSYTQAGSALAWTRLRYPLIEGEMPSPAQRLIAAADSANGISSPLDIRDWQFIPPELTLHCLRPPVGEWICMDATTILQAEGVGLTTSNLYDQEGLVGRSAQSLLISHRG</sequence>
<keyword evidence="4" id="KW-1185">Reference proteome</keyword>
<dbReference type="Proteomes" id="UP000290365">
    <property type="component" value="Chromosome"/>
</dbReference>
<dbReference type="InterPro" id="IPR029069">
    <property type="entry name" value="HotDog_dom_sf"/>
</dbReference>
<protein>
    <submittedName>
        <fullName evidence="3">Thioesterase family protein</fullName>
    </submittedName>
</protein>
<reference evidence="3 4" key="1">
    <citation type="submission" date="2019-01" db="EMBL/GenBank/DDBJ databases">
        <title>Ktedonosporobacter rubrisoli SCAWS-G2.</title>
        <authorList>
            <person name="Huang Y."/>
            <person name="Yan B."/>
        </authorList>
    </citation>
    <scope>NUCLEOTIDE SEQUENCE [LARGE SCALE GENOMIC DNA]</scope>
    <source>
        <strain evidence="3 4">SCAWS-G2</strain>
    </source>
</reference>